<dbReference type="RefSeq" id="WP_066394057.1">
    <property type="nucleotide sequence ID" value="NZ_JAGIKZ010000018.1"/>
</dbReference>
<name>A0ABS4RHD4_9BACI</name>
<reference evidence="2 3" key="1">
    <citation type="submission" date="2021-03" db="EMBL/GenBank/DDBJ databases">
        <title>Genomic Encyclopedia of Type Strains, Phase IV (KMG-IV): sequencing the most valuable type-strain genomes for metagenomic binning, comparative biology and taxonomic classification.</title>
        <authorList>
            <person name="Goeker M."/>
        </authorList>
    </citation>
    <scope>NUCLEOTIDE SEQUENCE [LARGE SCALE GENOMIC DNA]</scope>
    <source>
        <strain evidence="2 3">DSM 26675</strain>
    </source>
</reference>
<evidence type="ECO:0000313" key="2">
    <source>
        <dbReference type="EMBL" id="MBP2242302.1"/>
    </source>
</evidence>
<accession>A0ABS4RHD4</accession>
<dbReference type="Proteomes" id="UP001519293">
    <property type="component" value="Unassembled WGS sequence"/>
</dbReference>
<evidence type="ECO:0000256" key="1">
    <source>
        <dbReference type="SAM" id="Phobius"/>
    </source>
</evidence>
<dbReference type="EMBL" id="JAGIKZ010000018">
    <property type="protein sequence ID" value="MBP2242302.1"/>
    <property type="molecule type" value="Genomic_DNA"/>
</dbReference>
<sequence length="152" mass="17688">MRTNYLLSLSLIFVLLSTLFIPSKSLATSWAYQFVVWDGYIYVLSDEYVNEIDKKIGRVTRYSDMESYSGNFSNTFKKGTKYYSIQGIHPEQAIAIEESEGRYIKAFREGKYEFTSSFGGQQGIFKIFIFSIVGIFALSFFYRSVRNNRVKR</sequence>
<gene>
    <name evidence="2" type="ORF">J2Z40_002876</name>
</gene>
<organism evidence="2 3">
    <name type="scientific">Cytobacillus eiseniae</name>
    <dbReference type="NCBI Taxonomy" id="762947"/>
    <lineage>
        <taxon>Bacteria</taxon>
        <taxon>Bacillati</taxon>
        <taxon>Bacillota</taxon>
        <taxon>Bacilli</taxon>
        <taxon>Bacillales</taxon>
        <taxon>Bacillaceae</taxon>
        <taxon>Cytobacillus</taxon>
    </lineage>
</organism>
<evidence type="ECO:0000313" key="3">
    <source>
        <dbReference type="Proteomes" id="UP001519293"/>
    </source>
</evidence>
<keyword evidence="3" id="KW-1185">Reference proteome</keyword>
<comment type="caution">
    <text evidence="2">The sequence shown here is derived from an EMBL/GenBank/DDBJ whole genome shotgun (WGS) entry which is preliminary data.</text>
</comment>
<keyword evidence="1" id="KW-1133">Transmembrane helix</keyword>
<feature type="transmembrane region" description="Helical" evidence="1">
    <location>
        <begin position="123"/>
        <end position="142"/>
    </location>
</feature>
<keyword evidence="1" id="KW-0472">Membrane</keyword>
<protein>
    <submittedName>
        <fullName evidence="2">Uncharacterized protein</fullName>
    </submittedName>
</protein>
<proteinExistence type="predicted"/>
<keyword evidence="1" id="KW-0812">Transmembrane</keyword>